<comment type="similarity">
    <text evidence="2">Belongs to the COG3 family.</text>
</comment>
<dbReference type="GO" id="GO:0017119">
    <property type="term" value="C:Golgi transport complex"/>
    <property type="evidence" value="ECO:0007669"/>
    <property type="project" value="TreeGrafter"/>
</dbReference>
<dbReference type="Pfam" id="PF04136">
    <property type="entry name" value="COG3_N"/>
    <property type="match status" value="1"/>
</dbReference>
<evidence type="ECO:0000313" key="12">
    <source>
        <dbReference type="EMBL" id="ORZ37242.1"/>
    </source>
</evidence>
<sequence length="843" mass="89981">MDGSYVQPQARRRGPTHPSSPTPGSPAASAASPAQTAAVDWDRDVPLTDAQVDVFLALEEAAVDPFFTLGIDPTQAAHHGAGEAAAGEDPVAMLTSQLATLGAAKVAASPLPPTHAFNRHLNSLQANVAAVSALKSHLHHTSKLISELDTHTSKLTSTHAQVQSSTDRLMRDKAEIERIASEIEAHLDHFSYLEEFASWVAQSPLPLDNHNEVKQVLARADTCLAFMTTNAHFTDAALYGTRFRQCMTRALMAVRNHIVNALRSVTLAPAGSGGGNGAMASQVDISSLPPKDALITLLATCQTSHAALALRDACQRLAPVMDELTRRCKDHPEYHALRTECVMAYFTVRWQVVGPVVDQMLTCIKRLEAEADPTLKHEVLVQQVEMTSSGLVTLVEEEKSEFARLFGSDHVSDMDPLIENITSPINSYFRPLVLSSSSLPTLSQICFTLLPPPAVPGLPAPSPVLLASLLSDAQHRLVFRSQHFLAATLGPVGSSEYSTDMRELVCQVLACLNGSVADEVVQVIAQDCVPLLVQRVLATKTAGPAPPAVGVAGESAISKRRGSMSAGLSMIDTAIAGGAGSNGTDLSLLELQLFRVHELAKVLDTVQEVPALNRPTTMSDPSAHHHDHQHQVDGRQGGTLTPGGGASIQDLLAVANNARIASSSSLLGSMLGLDPSTSPSPTASNPRDGPPPTLASSVDAALHRARDDLLLDRVHACTYQLKRFLVRVASIGADQIDPAQQTWASKDALLQLAREWHSGAEMELKVTHARVQAYLSDVPVARLMVLRPLVESVAVVYRDFVTQVARIHGGGVGAGQAKEESAFWAGFMSVEACVRWVQQTVCV</sequence>
<evidence type="ECO:0000256" key="9">
    <source>
        <dbReference type="SAM" id="MobiDB-lite"/>
    </source>
</evidence>
<evidence type="ECO:0000256" key="5">
    <source>
        <dbReference type="ARBA" id="ARBA00022927"/>
    </source>
</evidence>
<feature type="compositionally biased region" description="Low complexity" evidence="9">
    <location>
        <begin position="671"/>
        <end position="686"/>
    </location>
</feature>
<proteinExistence type="inferred from homology"/>
<dbReference type="PANTHER" id="PTHR13302">
    <property type="entry name" value="CONSERVED OLIGOMERIC GOLGI COMPLEX COMPONENT 3"/>
    <property type="match status" value="1"/>
</dbReference>
<evidence type="ECO:0000313" key="13">
    <source>
        <dbReference type="Proteomes" id="UP000193411"/>
    </source>
</evidence>
<dbReference type="EMBL" id="MCFL01000013">
    <property type="protein sequence ID" value="ORZ37242.1"/>
    <property type="molecule type" value="Genomic_DNA"/>
</dbReference>
<evidence type="ECO:0000256" key="8">
    <source>
        <dbReference type="ARBA" id="ARBA00031339"/>
    </source>
</evidence>
<dbReference type="GO" id="GO:0005801">
    <property type="term" value="C:cis-Golgi network"/>
    <property type="evidence" value="ECO:0007669"/>
    <property type="project" value="InterPro"/>
</dbReference>
<protein>
    <recommendedName>
        <fullName evidence="3">Conserved oligomeric Golgi complex subunit 3</fullName>
    </recommendedName>
    <alternativeName>
        <fullName evidence="8">Component of oligomeric Golgi complex 3</fullName>
    </alternativeName>
</protein>
<evidence type="ECO:0000256" key="2">
    <source>
        <dbReference type="ARBA" id="ARBA00009936"/>
    </source>
</evidence>
<dbReference type="GO" id="GO:0000139">
    <property type="term" value="C:Golgi membrane"/>
    <property type="evidence" value="ECO:0007669"/>
    <property type="project" value="UniProtKB-SubCell"/>
</dbReference>
<evidence type="ECO:0000256" key="6">
    <source>
        <dbReference type="ARBA" id="ARBA00023034"/>
    </source>
</evidence>
<keyword evidence="5" id="KW-0653">Protein transport</keyword>
<comment type="subcellular location">
    <subcellularLocation>
        <location evidence="1">Golgi apparatus membrane</location>
        <topology evidence="1">Peripheral membrane protein</topology>
    </subcellularLocation>
</comment>
<dbReference type="Proteomes" id="UP000193411">
    <property type="component" value="Unassembled WGS sequence"/>
</dbReference>
<dbReference type="InterPro" id="IPR048320">
    <property type="entry name" value="COG3_N"/>
</dbReference>
<dbReference type="InterPro" id="IPR007265">
    <property type="entry name" value="COG_su3"/>
</dbReference>
<dbReference type="PANTHER" id="PTHR13302:SF8">
    <property type="entry name" value="CONSERVED OLIGOMERIC GOLGI COMPLEX SUBUNIT 3"/>
    <property type="match status" value="1"/>
</dbReference>
<feature type="region of interest" description="Disordered" evidence="9">
    <location>
        <begin position="1"/>
        <end position="38"/>
    </location>
</feature>
<feature type="region of interest" description="Disordered" evidence="9">
    <location>
        <begin position="671"/>
        <end position="694"/>
    </location>
</feature>
<feature type="domain" description="Conserved oligomeric Golgi complex subunit 3 C-terminal" evidence="11">
    <location>
        <begin position="313"/>
        <end position="486"/>
    </location>
</feature>
<dbReference type="GO" id="GO:0006891">
    <property type="term" value="P:intra-Golgi vesicle-mediated transport"/>
    <property type="evidence" value="ECO:0007669"/>
    <property type="project" value="TreeGrafter"/>
</dbReference>
<feature type="compositionally biased region" description="Low complexity" evidence="9">
    <location>
        <begin position="25"/>
        <end position="38"/>
    </location>
</feature>
<gene>
    <name evidence="12" type="ORF">BCR44DRAFT_37327</name>
</gene>
<evidence type="ECO:0000256" key="4">
    <source>
        <dbReference type="ARBA" id="ARBA00022448"/>
    </source>
</evidence>
<evidence type="ECO:0000256" key="1">
    <source>
        <dbReference type="ARBA" id="ARBA00004395"/>
    </source>
</evidence>
<dbReference type="OrthoDB" id="296793at2759"/>
<accession>A0A1Y2HVS8</accession>
<dbReference type="GO" id="GO:0006886">
    <property type="term" value="P:intracellular protein transport"/>
    <property type="evidence" value="ECO:0007669"/>
    <property type="project" value="InterPro"/>
</dbReference>
<dbReference type="STRING" id="765915.A0A1Y2HVS8"/>
<keyword evidence="6" id="KW-0333">Golgi apparatus</keyword>
<dbReference type="Pfam" id="PF20671">
    <property type="entry name" value="COG3_C"/>
    <property type="match status" value="1"/>
</dbReference>
<keyword evidence="4" id="KW-0813">Transport</keyword>
<evidence type="ECO:0000259" key="10">
    <source>
        <dbReference type="Pfam" id="PF04136"/>
    </source>
</evidence>
<keyword evidence="7" id="KW-0472">Membrane</keyword>
<evidence type="ECO:0000259" key="11">
    <source>
        <dbReference type="Pfam" id="PF20671"/>
    </source>
</evidence>
<keyword evidence="13" id="KW-1185">Reference proteome</keyword>
<dbReference type="InterPro" id="IPR048685">
    <property type="entry name" value="COG3_C"/>
</dbReference>
<dbReference type="GO" id="GO:0007030">
    <property type="term" value="P:Golgi organization"/>
    <property type="evidence" value="ECO:0007669"/>
    <property type="project" value="TreeGrafter"/>
</dbReference>
<name>A0A1Y2HVS8_9FUNG</name>
<comment type="caution">
    <text evidence="12">The sequence shown here is derived from an EMBL/GenBank/DDBJ whole genome shotgun (WGS) entry which is preliminary data.</text>
</comment>
<evidence type="ECO:0000256" key="3">
    <source>
        <dbReference type="ARBA" id="ARBA00020976"/>
    </source>
</evidence>
<feature type="region of interest" description="Disordered" evidence="9">
    <location>
        <begin position="612"/>
        <end position="644"/>
    </location>
</feature>
<evidence type="ECO:0000256" key="7">
    <source>
        <dbReference type="ARBA" id="ARBA00023136"/>
    </source>
</evidence>
<feature type="compositionally biased region" description="Gly residues" evidence="9">
    <location>
        <begin position="635"/>
        <end position="644"/>
    </location>
</feature>
<reference evidence="12 13" key="1">
    <citation type="submission" date="2016-07" db="EMBL/GenBank/DDBJ databases">
        <title>Pervasive Adenine N6-methylation of Active Genes in Fungi.</title>
        <authorList>
            <consortium name="DOE Joint Genome Institute"/>
            <person name="Mondo S.J."/>
            <person name="Dannebaum R.O."/>
            <person name="Kuo R.C."/>
            <person name="Labutti K."/>
            <person name="Haridas S."/>
            <person name="Kuo A."/>
            <person name="Salamov A."/>
            <person name="Ahrendt S.R."/>
            <person name="Lipzen A."/>
            <person name="Sullivan W."/>
            <person name="Andreopoulos W.B."/>
            <person name="Clum A."/>
            <person name="Lindquist E."/>
            <person name="Daum C."/>
            <person name="Ramamoorthy G.K."/>
            <person name="Gryganskyi A."/>
            <person name="Culley D."/>
            <person name="Magnuson J.K."/>
            <person name="James T.Y."/>
            <person name="O'Malley M.A."/>
            <person name="Stajich J.E."/>
            <person name="Spatafora J.W."/>
            <person name="Visel A."/>
            <person name="Grigoriev I.V."/>
        </authorList>
    </citation>
    <scope>NUCLEOTIDE SEQUENCE [LARGE SCALE GENOMIC DNA]</scope>
    <source>
        <strain evidence="12 13">PL171</strain>
    </source>
</reference>
<organism evidence="12 13">
    <name type="scientific">Catenaria anguillulae PL171</name>
    <dbReference type="NCBI Taxonomy" id="765915"/>
    <lineage>
        <taxon>Eukaryota</taxon>
        <taxon>Fungi</taxon>
        <taxon>Fungi incertae sedis</taxon>
        <taxon>Blastocladiomycota</taxon>
        <taxon>Blastocladiomycetes</taxon>
        <taxon>Blastocladiales</taxon>
        <taxon>Catenariaceae</taxon>
        <taxon>Catenaria</taxon>
    </lineage>
</organism>
<feature type="domain" description="Conserved oligomeric Golgi complex subunit 3 N-terminal" evidence="10">
    <location>
        <begin position="120"/>
        <end position="263"/>
    </location>
</feature>
<dbReference type="AlphaFoldDB" id="A0A1Y2HVS8"/>